<accession>D1AD35</accession>
<keyword evidence="1" id="KW-0175">Coiled coil</keyword>
<keyword evidence="2" id="KW-0812">Transmembrane</keyword>
<proteinExistence type="predicted"/>
<evidence type="ECO:0000313" key="4">
    <source>
        <dbReference type="Proteomes" id="UP000001918"/>
    </source>
</evidence>
<keyword evidence="2" id="KW-1133">Transmembrane helix</keyword>
<dbReference type="KEGG" id="tcu:Tcur_3813"/>
<keyword evidence="2" id="KW-0472">Membrane</keyword>
<keyword evidence="4" id="KW-1185">Reference proteome</keyword>
<evidence type="ECO:0000256" key="1">
    <source>
        <dbReference type="SAM" id="Coils"/>
    </source>
</evidence>
<dbReference type="EMBL" id="CP001738">
    <property type="protein sequence ID" value="ACY99344.1"/>
    <property type="molecule type" value="Genomic_DNA"/>
</dbReference>
<reference evidence="3 4" key="1">
    <citation type="journal article" date="2011" name="Stand. Genomic Sci.">
        <title>Complete genome sequence of Thermomonospora curvata type strain (B9).</title>
        <authorList>
            <person name="Chertkov O."/>
            <person name="Sikorski J."/>
            <person name="Nolan M."/>
            <person name="Lapidus A."/>
            <person name="Lucas S."/>
            <person name="Del Rio T.G."/>
            <person name="Tice H."/>
            <person name="Cheng J.F."/>
            <person name="Goodwin L."/>
            <person name="Pitluck S."/>
            <person name="Liolios K."/>
            <person name="Ivanova N."/>
            <person name="Mavromatis K."/>
            <person name="Mikhailova N."/>
            <person name="Ovchinnikova G."/>
            <person name="Pati A."/>
            <person name="Chen A."/>
            <person name="Palaniappan K."/>
            <person name="Djao O.D."/>
            <person name="Land M."/>
            <person name="Hauser L."/>
            <person name="Chang Y.J."/>
            <person name="Jeffries C.D."/>
            <person name="Brettin T."/>
            <person name="Han C."/>
            <person name="Detter J.C."/>
            <person name="Rohde M."/>
            <person name="Goker M."/>
            <person name="Woyke T."/>
            <person name="Bristow J."/>
            <person name="Eisen J.A."/>
            <person name="Markowitz V."/>
            <person name="Hugenholtz P."/>
            <person name="Klenk H.P."/>
            <person name="Kyrpides N.C."/>
        </authorList>
    </citation>
    <scope>NUCLEOTIDE SEQUENCE [LARGE SCALE GENOMIC DNA]</scope>
    <source>
        <strain evidence="4">ATCC 19995 / DSM 43183 / JCM 3096 / KCTC 9072 / NBRC 15933 / NCIMB 10081 / Henssen B9</strain>
    </source>
</reference>
<organism evidence="3 4">
    <name type="scientific">Thermomonospora curvata (strain ATCC 19995 / DSM 43183 / JCM 3096 / KCTC 9072 / NBRC 15933 / NCIMB 10081 / Henssen B9)</name>
    <dbReference type="NCBI Taxonomy" id="471852"/>
    <lineage>
        <taxon>Bacteria</taxon>
        <taxon>Bacillati</taxon>
        <taxon>Actinomycetota</taxon>
        <taxon>Actinomycetes</taxon>
        <taxon>Streptosporangiales</taxon>
        <taxon>Thermomonosporaceae</taxon>
        <taxon>Thermomonospora</taxon>
    </lineage>
</organism>
<dbReference type="AlphaFoldDB" id="D1AD35"/>
<sequence length="119" mass="13400">MRIPKPVNAVWDWAEEHGRLMAMLVLLPVLTIGALWAPSLAAFAIGVTVGVMVTYTRLSRRITRLRAEVDELLRDNGRLRHRNTMLESGIVREETVVTQKLLTIPGLDGAETREQRRSA</sequence>
<dbReference type="STRING" id="471852.Tcur_3813"/>
<dbReference type="HOGENOM" id="CLU_2060319_0_0_11"/>
<evidence type="ECO:0000313" key="3">
    <source>
        <dbReference type="EMBL" id="ACY99344.1"/>
    </source>
</evidence>
<dbReference type="RefSeq" id="WP_012854128.1">
    <property type="nucleotide sequence ID" value="NC_013510.1"/>
</dbReference>
<gene>
    <name evidence="3" type="ordered locus">Tcur_3813</name>
</gene>
<name>D1AD35_THECD</name>
<feature type="transmembrane region" description="Helical" evidence="2">
    <location>
        <begin position="20"/>
        <end position="53"/>
    </location>
</feature>
<dbReference type="Proteomes" id="UP000001918">
    <property type="component" value="Chromosome"/>
</dbReference>
<evidence type="ECO:0000256" key="2">
    <source>
        <dbReference type="SAM" id="Phobius"/>
    </source>
</evidence>
<protein>
    <submittedName>
        <fullName evidence="3">Uncharacterized protein</fullName>
    </submittedName>
</protein>
<feature type="coiled-coil region" evidence="1">
    <location>
        <begin position="55"/>
        <end position="82"/>
    </location>
</feature>
<dbReference type="OrthoDB" id="3480942at2"/>